<evidence type="ECO:0000313" key="2">
    <source>
        <dbReference type="EMBL" id="PKY58173.1"/>
    </source>
</evidence>
<organism evidence="2 3">
    <name type="scientific">Rhizophagus irregularis</name>
    <dbReference type="NCBI Taxonomy" id="588596"/>
    <lineage>
        <taxon>Eukaryota</taxon>
        <taxon>Fungi</taxon>
        <taxon>Fungi incertae sedis</taxon>
        <taxon>Mucoromycota</taxon>
        <taxon>Glomeromycotina</taxon>
        <taxon>Glomeromycetes</taxon>
        <taxon>Glomerales</taxon>
        <taxon>Glomeraceae</taxon>
        <taxon>Rhizophagus</taxon>
    </lineage>
</organism>
<evidence type="ECO:0000313" key="3">
    <source>
        <dbReference type="Proteomes" id="UP000234323"/>
    </source>
</evidence>
<name>A0A2I1HH11_9GLOM</name>
<comment type="caution">
    <text evidence="2">The sequence shown here is derived from an EMBL/GenBank/DDBJ whole genome shotgun (WGS) entry which is preliminary data.</text>
</comment>
<gene>
    <name evidence="2" type="ORF">RhiirA4_479861</name>
</gene>
<keyword evidence="3" id="KW-1185">Reference proteome</keyword>
<protein>
    <submittedName>
        <fullName evidence="2">Uncharacterized protein</fullName>
    </submittedName>
</protein>
<evidence type="ECO:0000256" key="1">
    <source>
        <dbReference type="SAM" id="Phobius"/>
    </source>
</evidence>
<sequence length="92" mass="10397">MASFANIAHTAFYAGVCDTFDTLNLSLYVVTASCVWSVDNAIVFLIYESWNPKKFIDNDNNDNINIEVNIESSRLNLDFDKILKNVRASQTL</sequence>
<dbReference type="Proteomes" id="UP000234323">
    <property type="component" value="Unassembled WGS sequence"/>
</dbReference>
<keyword evidence="1" id="KW-0472">Membrane</keyword>
<keyword evidence="1" id="KW-0812">Transmembrane</keyword>
<proteinExistence type="predicted"/>
<feature type="transmembrane region" description="Helical" evidence="1">
    <location>
        <begin position="25"/>
        <end position="47"/>
    </location>
</feature>
<accession>A0A2I1HH11</accession>
<dbReference type="EMBL" id="LLXI01002882">
    <property type="protein sequence ID" value="PKY58173.1"/>
    <property type="molecule type" value="Genomic_DNA"/>
</dbReference>
<reference evidence="2 3" key="1">
    <citation type="submission" date="2015-10" db="EMBL/GenBank/DDBJ databases">
        <title>Genome analyses suggest a sexual origin of heterokaryosis in a supposedly ancient asexual fungus.</title>
        <authorList>
            <person name="Ropars J."/>
            <person name="Sedzielewska K."/>
            <person name="Noel J."/>
            <person name="Charron P."/>
            <person name="Farinelli L."/>
            <person name="Marton T."/>
            <person name="Kruger M."/>
            <person name="Pelin A."/>
            <person name="Brachmann A."/>
            <person name="Corradi N."/>
        </authorList>
    </citation>
    <scope>NUCLEOTIDE SEQUENCE [LARGE SCALE GENOMIC DNA]</scope>
    <source>
        <strain evidence="2 3">A4</strain>
    </source>
</reference>
<keyword evidence="1" id="KW-1133">Transmembrane helix</keyword>
<dbReference type="AlphaFoldDB" id="A0A2I1HH11"/>